<evidence type="ECO:0000256" key="1">
    <source>
        <dbReference type="SAM" id="Phobius"/>
    </source>
</evidence>
<keyword evidence="1" id="KW-0472">Membrane</keyword>
<keyword evidence="1" id="KW-1133">Transmembrane helix</keyword>
<sequence>MTTIEHALLGINGALATGLHRRYGWQVVALAGLVAISPDWDGLTLVLGPVLFDQAHRVWGHSFLTCGLLGILIGVLDYRFDVVTRLANVSARGLRRCGLVLPAEQGLGSLPLRRERTVAGYAVWTLVALAAALSHLAADLVVSGTATLGDWKLQLLWPFSTEGWIYPHVHWGDPGMTIIFVMGMLAMYRWRNRLQVIAAATLLGVAAYIVVCGALG</sequence>
<feature type="transmembrane region" description="Helical" evidence="1">
    <location>
        <begin position="194"/>
        <end position="211"/>
    </location>
</feature>
<accession>A0A517ZVB4</accession>
<keyword evidence="1" id="KW-0812">Transmembrane</keyword>
<dbReference type="Proteomes" id="UP000319383">
    <property type="component" value="Chromosome"/>
</dbReference>
<dbReference type="AlphaFoldDB" id="A0A517ZVB4"/>
<name>A0A517ZVB4_9PLAN</name>
<evidence type="ECO:0008006" key="4">
    <source>
        <dbReference type="Google" id="ProtNLM"/>
    </source>
</evidence>
<protein>
    <recommendedName>
        <fullName evidence="4">Inner membrane protein</fullName>
    </recommendedName>
</protein>
<feature type="transmembrane region" description="Helical" evidence="1">
    <location>
        <begin position="121"/>
        <end position="148"/>
    </location>
</feature>
<organism evidence="2 3">
    <name type="scientific">Symmachiella dynata</name>
    <dbReference type="NCBI Taxonomy" id="2527995"/>
    <lineage>
        <taxon>Bacteria</taxon>
        <taxon>Pseudomonadati</taxon>
        <taxon>Planctomycetota</taxon>
        <taxon>Planctomycetia</taxon>
        <taxon>Planctomycetales</taxon>
        <taxon>Planctomycetaceae</taxon>
        <taxon>Symmachiella</taxon>
    </lineage>
</organism>
<evidence type="ECO:0000313" key="2">
    <source>
        <dbReference type="EMBL" id="QDU46424.1"/>
    </source>
</evidence>
<gene>
    <name evidence="2" type="ORF">Mal52_49440</name>
</gene>
<proteinExistence type="predicted"/>
<reference evidence="2 3" key="1">
    <citation type="submission" date="2019-02" db="EMBL/GenBank/DDBJ databases">
        <title>Deep-cultivation of Planctomycetes and their phenomic and genomic characterization uncovers novel biology.</title>
        <authorList>
            <person name="Wiegand S."/>
            <person name="Jogler M."/>
            <person name="Boedeker C."/>
            <person name="Pinto D."/>
            <person name="Vollmers J."/>
            <person name="Rivas-Marin E."/>
            <person name="Kohn T."/>
            <person name="Peeters S.H."/>
            <person name="Heuer A."/>
            <person name="Rast P."/>
            <person name="Oberbeckmann S."/>
            <person name="Bunk B."/>
            <person name="Jeske O."/>
            <person name="Meyerdierks A."/>
            <person name="Storesund J.E."/>
            <person name="Kallscheuer N."/>
            <person name="Luecker S."/>
            <person name="Lage O.M."/>
            <person name="Pohl T."/>
            <person name="Merkel B.J."/>
            <person name="Hornburger P."/>
            <person name="Mueller R.-W."/>
            <person name="Bruemmer F."/>
            <person name="Labrenz M."/>
            <person name="Spormann A.M."/>
            <person name="Op den Camp H."/>
            <person name="Overmann J."/>
            <person name="Amann R."/>
            <person name="Jetten M.S.M."/>
            <person name="Mascher T."/>
            <person name="Medema M.H."/>
            <person name="Devos D.P."/>
            <person name="Kaster A.-K."/>
            <person name="Ovreas L."/>
            <person name="Rohde M."/>
            <person name="Galperin M.Y."/>
            <person name="Jogler C."/>
        </authorList>
    </citation>
    <scope>NUCLEOTIDE SEQUENCE [LARGE SCALE GENOMIC DNA]</scope>
    <source>
        <strain evidence="2 3">Mal52</strain>
    </source>
</reference>
<dbReference type="EMBL" id="CP036276">
    <property type="protein sequence ID" value="QDU46424.1"/>
    <property type="molecule type" value="Genomic_DNA"/>
</dbReference>
<dbReference type="Pfam" id="PF04307">
    <property type="entry name" value="YdjM"/>
    <property type="match status" value="1"/>
</dbReference>
<keyword evidence="3" id="KW-1185">Reference proteome</keyword>
<dbReference type="KEGG" id="sdyn:Mal52_49440"/>
<dbReference type="InterPro" id="IPR007404">
    <property type="entry name" value="YdjM-like"/>
</dbReference>
<evidence type="ECO:0000313" key="3">
    <source>
        <dbReference type="Proteomes" id="UP000319383"/>
    </source>
</evidence>
<feature type="transmembrane region" description="Helical" evidence="1">
    <location>
        <begin position="168"/>
        <end position="187"/>
    </location>
</feature>
<dbReference type="RefSeq" id="WP_145378939.1">
    <property type="nucleotide sequence ID" value="NZ_CP036276.1"/>
</dbReference>
<feature type="transmembrane region" description="Helical" evidence="1">
    <location>
        <begin position="58"/>
        <end position="76"/>
    </location>
</feature>